<evidence type="ECO:0000256" key="1">
    <source>
        <dbReference type="SAM" id="MobiDB-lite"/>
    </source>
</evidence>
<dbReference type="AlphaFoldDB" id="A0AAW8WI46"/>
<reference evidence="2" key="1">
    <citation type="submission" date="2023-08" db="EMBL/GenBank/DDBJ databases">
        <title>Lactobacillus from the Female Urinary Tract.</title>
        <authorList>
            <person name="Stegman N."/>
            <person name="Jackson B."/>
            <person name="Steiling M."/>
            <person name="Sedano C."/>
            <person name="Wolfe A."/>
            <person name="Putonti C."/>
        </authorList>
    </citation>
    <scope>NUCLEOTIDE SEQUENCE</scope>
    <source>
        <strain evidence="2">UMB5661</strain>
    </source>
</reference>
<sequence>MLDLFIFLWGSVLAPLVVNAVSYVLQKLLDQWLGNGHSHRRKKHKQNSRKHRKRR</sequence>
<feature type="region of interest" description="Disordered" evidence="1">
    <location>
        <begin position="35"/>
        <end position="55"/>
    </location>
</feature>
<dbReference type="RefSeq" id="WP_166635258.1">
    <property type="nucleotide sequence ID" value="NZ_CP046311.1"/>
</dbReference>
<dbReference type="EMBL" id="JAVTXN010000011">
    <property type="protein sequence ID" value="MDT9609190.1"/>
    <property type="molecule type" value="Genomic_DNA"/>
</dbReference>
<gene>
    <name evidence="2" type="ORF">RON39_03480</name>
</gene>
<organism evidence="2 3">
    <name type="scientific">Lactobacillus crispatus</name>
    <dbReference type="NCBI Taxonomy" id="47770"/>
    <lineage>
        <taxon>Bacteria</taxon>
        <taxon>Bacillati</taxon>
        <taxon>Bacillota</taxon>
        <taxon>Bacilli</taxon>
        <taxon>Lactobacillales</taxon>
        <taxon>Lactobacillaceae</taxon>
        <taxon>Lactobacillus</taxon>
    </lineage>
</organism>
<comment type="caution">
    <text evidence="2">The sequence shown here is derived from an EMBL/GenBank/DDBJ whole genome shotgun (WGS) entry which is preliminary data.</text>
</comment>
<feature type="compositionally biased region" description="Basic residues" evidence="1">
    <location>
        <begin position="37"/>
        <end position="55"/>
    </location>
</feature>
<protein>
    <submittedName>
        <fullName evidence="2">Uncharacterized protein</fullName>
    </submittedName>
</protein>
<proteinExistence type="predicted"/>
<accession>A0AAW8WI46</accession>
<dbReference type="Proteomes" id="UP001253287">
    <property type="component" value="Unassembled WGS sequence"/>
</dbReference>
<evidence type="ECO:0000313" key="2">
    <source>
        <dbReference type="EMBL" id="MDT9609190.1"/>
    </source>
</evidence>
<evidence type="ECO:0000313" key="3">
    <source>
        <dbReference type="Proteomes" id="UP001253287"/>
    </source>
</evidence>
<name>A0AAW8WI46_9LACO</name>